<dbReference type="AlphaFoldDB" id="A0A0K2UM68"/>
<organism evidence="1">
    <name type="scientific">Lepeophtheirus salmonis</name>
    <name type="common">Salmon louse</name>
    <name type="synonym">Caligus salmonis</name>
    <dbReference type="NCBI Taxonomy" id="72036"/>
    <lineage>
        <taxon>Eukaryota</taxon>
        <taxon>Metazoa</taxon>
        <taxon>Ecdysozoa</taxon>
        <taxon>Arthropoda</taxon>
        <taxon>Crustacea</taxon>
        <taxon>Multicrustacea</taxon>
        <taxon>Hexanauplia</taxon>
        <taxon>Copepoda</taxon>
        <taxon>Siphonostomatoida</taxon>
        <taxon>Caligidae</taxon>
        <taxon>Lepeophtheirus</taxon>
    </lineage>
</organism>
<feature type="non-terminal residue" evidence="1">
    <location>
        <position position="1"/>
    </location>
</feature>
<protein>
    <submittedName>
        <fullName evidence="1">Uncharacterized protein</fullName>
    </submittedName>
</protein>
<sequence length="65" mass="7168">LFQEHSSLVVLVRHPGRIDLSPNYNGIVRGNVNDIGKDSQGAVILLHLYAPITRSRLSAPPLLRL</sequence>
<dbReference type="EMBL" id="HACA01021988">
    <property type="protein sequence ID" value="CDW39349.1"/>
    <property type="molecule type" value="Transcribed_RNA"/>
</dbReference>
<evidence type="ECO:0000313" key="1">
    <source>
        <dbReference type="EMBL" id="CDW39349.1"/>
    </source>
</evidence>
<proteinExistence type="predicted"/>
<name>A0A0K2UM68_LEPSM</name>
<reference evidence="1" key="1">
    <citation type="submission" date="2014-05" db="EMBL/GenBank/DDBJ databases">
        <authorList>
            <person name="Chronopoulou M."/>
        </authorList>
    </citation>
    <scope>NUCLEOTIDE SEQUENCE</scope>
    <source>
        <tissue evidence="1">Whole organism</tissue>
    </source>
</reference>
<accession>A0A0K2UM68</accession>